<protein>
    <recommendedName>
        <fullName evidence="1">LysM domain-containing protein</fullName>
    </recommendedName>
</protein>
<keyword evidence="3" id="KW-1185">Reference proteome</keyword>
<evidence type="ECO:0000259" key="1">
    <source>
        <dbReference type="PROSITE" id="PS51782"/>
    </source>
</evidence>
<reference evidence="2 3" key="1">
    <citation type="submission" date="2019-08" db="EMBL/GenBank/DDBJ databases">
        <title>Complete genome sequence of Candidatus Uab amorphum.</title>
        <authorList>
            <person name="Shiratori T."/>
            <person name="Suzuki S."/>
            <person name="Kakizawa Y."/>
            <person name="Ishida K."/>
        </authorList>
    </citation>
    <scope>NUCLEOTIDE SEQUENCE [LARGE SCALE GENOMIC DNA]</scope>
    <source>
        <strain evidence="2 3">SRT547</strain>
    </source>
</reference>
<proteinExistence type="predicted"/>
<dbReference type="Pfam" id="PF01476">
    <property type="entry name" value="LysM"/>
    <property type="match status" value="1"/>
</dbReference>
<dbReference type="InterPro" id="IPR036779">
    <property type="entry name" value="LysM_dom_sf"/>
</dbReference>
<dbReference type="InterPro" id="IPR018392">
    <property type="entry name" value="LysM"/>
</dbReference>
<name>A0A5S9F4F0_UABAM</name>
<organism evidence="2 3">
    <name type="scientific">Uabimicrobium amorphum</name>
    <dbReference type="NCBI Taxonomy" id="2596890"/>
    <lineage>
        <taxon>Bacteria</taxon>
        <taxon>Pseudomonadati</taxon>
        <taxon>Planctomycetota</taxon>
        <taxon>Candidatus Uabimicrobiia</taxon>
        <taxon>Candidatus Uabimicrobiales</taxon>
        <taxon>Candidatus Uabimicrobiaceae</taxon>
        <taxon>Candidatus Uabimicrobium</taxon>
    </lineage>
</organism>
<dbReference type="PROSITE" id="PS51782">
    <property type="entry name" value="LYSM"/>
    <property type="match status" value="1"/>
</dbReference>
<evidence type="ECO:0000313" key="2">
    <source>
        <dbReference type="EMBL" id="BBM85716.1"/>
    </source>
</evidence>
<dbReference type="Proteomes" id="UP000326354">
    <property type="component" value="Chromosome"/>
</dbReference>
<feature type="domain" description="LysM" evidence="1">
    <location>
        <begin position="165"/>
        <end position="213"/>
    </location>
</feature>
<sequence>MFFTRQRTTLICAIIFVYGMNIFLDFVCDAEPSVSQRDVSVQENVVEVAVKHQVLPQNNKIHVADKIQVTKKLSDAKLKQEPLKKNVAFDVTQDNKKVFLALTSETTKKETVAHTTKEESAKKEAVKKVVAKKVVAKKEVVKKETSKREKATVEKETTVYEKYEKFHIVSLGDNLWNISKRYYKKTSYQDIQRCVFALAGANPHIHDIDKLNIDTQLFIPLASRVNLYYKKYLYQIQLSRQMMSSKKITKAE</sequence>
<evidence type="ECO:0000313" key="3">
    <source>
        <dbReference type="Proteomes" id="UP000326354"/>
    </source>
</evidence>
<dbReference type="KEGG" id="uam:UABAM_04094"/>
<gene>
    <name evidence="2" type="ORF">UABAM_04094</name>
</gene>
<dbReference type="CDD" id="cd00118">
    <property type="entry name" value="LysM"/>
    <property type="match status" value="1"/>
</dbReference>
<dbReference type="EMBL" id="AP019860">
    <property type="protein sequence ID" value="BBM85716.1"/>
    <property type="molecule type" value="Genomic_DNA"/>
</dbReference>
<accession>A0A5S9F4F0</accession>
<dbReference type="Gene3D" id="3.10.350.10">
    <property type="entry name" value="LysM domain"/>
    <property type="match status" value="1"/>
</dbReference>
<dbReference type="AlphaFoldDB" id="A0A5S9F4F0"/>